<organism evidence="3 4">
    <name type="scientific">Puniceibacterium sediminis</name>
    <dbReference type="NCBI Taxonomy" id="1608407"/>
    <lineage>
        <taxon>Bacteria</taxon>
        <taxon>Pseudomonadati</taxon>
        <taxon>Pseudomonadota</taxon>
        <taxon>Alphaproteobacteria</taxon>
        <taxon>Rhodobacterales</taxon>
        <taxon>Paracoccaceae</taxon>
        <taxon>Puniceibacterium</taxon>
    </lineage>
</organism>
<proteinExistence type="predicted"/>
<sequence length="155" mass="17648">MKKHLTDQKIGIIVQIIDGWTGKLTWNLLIAKVEPVCGLYSRQGLEKHSRIKSAFNSRKSHVRNERGSSIAHLSDVEAKLLERLERVEAENRRLTKENNDLLGQFVRWQYNASAKGLAENNLNAALPSIDRELTSARKPKKKVSGMTNFKRAKDE</sequence>
<accession>A0A238VZH2</accession>
<evidence type="ECO:0000256" key="2">
    <source>
        <dbReference type="SAM" id="MobiDB-lite"/>
    </source>
</evidence>
<protein>
    <submittedName>
        <fullName evidence="3">Uncharacterized protein</fullName>
    </submittedName>
</protein>
<dbReference type="OrthoDB" id="8702396at2"/>
<dbReference type="Proteomes" id="UP000198417">
    <property type="component" value="Unassembled WGS sequence"/>
</dbReference>
<dbReference type="RefSeq" id="WP_089269583.1">
    <property type="nucleotide sequence ID" value="NZ_FZNN01000004.1"/>
</dbReference>
<name>A0A238VZH2_9RHOB</name>
<evidence type="ECO:0000256" key="1">
    <source>
        <dbReference type="SAM" id="Coils"/>
    </source>
</evidence>
<dbReference type="EMBL" id="FZNN01000004">
    <property type="protein sequence ID" value="SNR39745.1"/>
    <property type="molecule type" value="Genomic_DNA"/>
</dbReference>
<feature type="coiled-coil region" evidence="1">
    <location>
        <begin position="70"/>
        <end position="104"/>
    </location>
</feature>
<evidence type="ECO:0000313" key="4">
    <source>
        <dbReference type="Proteomes" id="UP000198417"/>
    </source>
</evidence>
<keyword evidence="1" id="KW-0175">Coiled coil</keyword>
<gene>
    <name evidence="3" type="ORF">SAMN06265370_1045</name>
</gene>
<reference evidence="3 4" key="1">
    <citation type="submission" date="2017-06" db="EMBL/GenBank/DDBJ databases">
        <authorList>
            <person name="Kim H.J."/>
            <person name="Triplett B.A."/>
        </authorList>
    </citation>
    <scope>NUCLEOTIDE SEQUENCE [LARGE SCALE GENOMIC DNA]</scope>
    <source>
        <strain evidence="3 4">DSM 29052</strain>
    </source>
</reference>
<keyword evidence="4" id="KW-1185">Reference proteome</keyword>
<dbReference type="AlphaFoldDB" id="A0A238VZH2"/>
<feature type="region of interest" description="Disordered" evidence="2">
    <location>
        <begin position="133"/>
        <end position="155"/>
    </location>
</feature>
<evidence type="ECO:0000313" key="3">
    <source>
        <dbReference type="EMBL" id="SNR39745.1"/>
    </source>
</evidence>